<sequence length="427" mass="45863">MRFRSITTAVLAATAIIGATSAVPAATAATDDVPGRAQAIPITNFNKACTVGESVKEGYPQWHYGETARRYEGDGTIQFKNTTDQEIDYTATVETGTNHQISSNSRAALPSGWDTTAKSDIGLKESNGWLEGETIGPVKLKPGESFRVEYGTLIKDFVAVFQACENGTLGGALGADVIRGTGPAERYAFAYVVHADGSISDKGLNIPSRGPGAASRLTPDDTTNVYGPSLEKVADPEKDYIKEPDVPVQRDPSWPKEGGKCAPGDHGYYPLDITTTEPTIRKPGFSQSFLNWSSADYEFKPTTDNVVGAWYTGQSNWNGTPDGIPDGWLASVGVVGRAYMPVGTALKPVDLKAGEKVRVEYGTTLTRINYREFNCSTGKPLAFRQASAPSGFWAEAVVTAKDGSTRTLDITPDEWRDLPVPTQTNRS</sequence>
<feature type="region of interest" description="Disordered" evidence="1">
    <location>
        <begin position="204"/>
        <end position="261"/>
    </location>
</feature>
<evidence type="ECO:0000256" key="2">
    <source>
        <dbReference type="SAM" id="SignalP"/>
    </source>
</evidence>
<dbReference type="RefSeq" id="WP_010265967.1">
    <property type="nucleotide sequence ID" value="NZ_AENJ01000067.1"/>
</dbReference>
<dbReference type="AlphaFoldDB" id="A0A8H9Y8U5"/>
<feature type="compositionally biased region" description="Basic and acidic residues" evidence="1">
    <location>
        <begin position="232"/>
        <end position="245"/>
    </location>
</feature>
<organism evidence="3 4">
    <name type="scientific">Corynebacterium bovis DSM 20582 = CIP 54.80</name>
    <dbReference type="NCBI Taxonomy" id="927655"/>
    <lineage>
        <taxon>Bacteria</taxon>
        <taxon>Bacillati</taxon>
        <taxon>Actinomycetota</taxon>
        <taxon>Actinomycetes</taxon>
        <taxon>Mycobacteriales</taxon>
        <taxon>Corynebacteriaceae</taxon>
        <taxon>Corynebacterium</taxon>
    </lineage>
</organism>
<name>A0A8H9Y8U5_9CORY</name>
<evidence type="ECO:0000256" key="1">
    <source>
        <dbReference type="SAM" id="MobiDB-lite"/>
    </source>
</evidence>
<feature type="chain" id="PRO_5039306379" description="Secreted protein" evidence="2">
    <location>
        <begin position="26"/>
        <end position="427"/>
    </location>
</feature>
<proteinExistence type="predicted"/>
<dbReference type="Proteomes" id="UP000612712">
    <property type="component" value="Unassembled WGS sequence"/>
</dbReference>
<accession>A0A8H9Y8U5</accession>
<evidence type="ECO:0000313" key="4">
    <source>
        <dbReference type="Proteomes" id="UP000612712"/>
    </source>
</evidence>
<gene>
    <name evidence="3" type="ORF">FHU32_002043</name>
</gene>
<feature type="signal peptide" evidence="2">
    <location>
        <begin position="1"/>
        <end position="25"/>
    </location>
</feature>
<keyword evidence="2" id="KW-0732">Signal</keyword>
<evidence type="ECO:0008006" key="5">
    <source>
        <dbReference type="Google" id="ProtNLM"/>
    </source>
</evidence>
<dbReference type="EMBL" id="JACHWT010000009">
    <property type="protein sequence ID" value="MBB3116793.1"/>
    <property type="molecule type" value="Genomic_DNA"/>
</dbReference>
<dbReference type="GeneID" id="60809107"/>
<comment type="caution">
    <text evidence="3">The sequence shown here is derived from an EMBL/GenBank/DDBJ whole genome shotgun (WGS) entry which is preliminary data.</text>
</comment>
<reference evidence="3" key="1">
    <citation type="submission" date="2020-08" db="EMBL/GenBank/DDBJ databases">
        <title>Sequencing the genomes of 1000 actinobacteria strains.</title>
        <authorList>
            <person name="Klenk H.-P."/>
        </authorList>
    </citation>
    <scope>NUCLEOTIDE SEQUENCE</scope>
    <source>
        <strain evidence="3">DSM 20582</strain>
    </source>
</reference>
<protein>
    <recommendedName>
        <fullName evidence="5">Secreted protein</fullName>
    </recommendedName>
</protein>
<evidence type="ECO:0000313" key="3">
    <source>
        <dbReference type="EMBL" id="MBB3116793.1"/>
    </source>
</evidence>